<accession>N0B3X5</accession>
<gene>
    <name evidence="1" type="ORF">HYPDE_26073</name>
</gene>
<dbReference type="Gene3D" id="3.40.50.12370">
    <property type="match status" value="1"/>
</dbReference>
<evidence type="ECO:0008006" key="3">
    <source>
        <dbReference type="Google" id="ProtNLM"/>
    </source>
</evidence>
<dbReference type="STRING" id="670307.HYPDE_26073"/>
<protein>
    <recommendedName>
        <fullName evidence="3">UspA domain-containing protein</fullName>
    </recommendedName>
</protein>
<proteinExistence type="predicted"/>
<dbReference type="SUPFAM" id="SSF52402">
    <property type="entry name" value="Adenine nucleotide alpha hydrolases-like"/>
    <property type="match status" value="2"/>
</dbReference>
<sequence>MTTRILAVLAEAATAPACLDAAEAAARALQDATIEALHVIVDPHALIAPSEEISYQELRELYEGSAQERAANTHRAFERWQKSHPHPVPQIPLKWKEMVGAEQATLINEARDFDILVLARAKNVDGVDALHAAIYETGLPFILVPSEWRLLAGTTFGERIVVAWNGTQACRKAVSGASPWLREAKDIIVLTVEEDGTPIEFFSEIIAVDQAQIQIRHVRRDRSESLGSQLLHKVHAYGADLLVMGAYRHNQFIEWLVGNTTRQVLANMDIPLIGAH</sequence>
<dbReference type="Proteomes" id="UP000005952">
    <property type="component" value="Chromosome"/>
</dbReference>
<evidence type="ECO:0000313" key="1">
    <source>
        <dbReference type="EMBL" id="AGK56897.1"/>
    </source>
</evidence>
<dbReference type="KEGG" id="hdt:HYPDE_26073"/>
<organism evidence="1 2">
    <name type="scientific">Hyphomicrobium denitrificans 1NES1</name>
    <dbReference type="NCBI Taxonomy" id="670307"/>
    <lineage>
        <taxon>Bacteria</taxon>
        <taxon>Pseudomonadati</taxon>
        <taxon>Pseudomonadota</taxon>
        <taxon>Alphaproteobacteria</taxon>
        <taxon>Hyphomicrobiales</taxon>
        <taxon>Hyphomicrobiaceae</taxon>
        <taxon>Hyphomicrobium</taxon>
    </lineage>
</organism>
<dbReference type="RefSeq" id="WP_015596934.1">
    <property type="nucleotide sequence ID" value="NC_021172.1"/>
</dbReference>
<reference evidence="1 2" key="1">
    <citation type="journal article" date="2013" name="Genome Announc.">
        <title>Genome sequences for three denitrifying bacterial strains isolated from a uranium- and nitrate-contaminated subsurface environment.</title>
        <authorList>
            <person name="Venkatramanan R."/>
            <person name="Prakash O."/>
            <person name="Woyke T."/>
            <person name="Chain P."/>
            <person name="Goodwin L.A."/>
            <person name="Watson D."/>
            <person name="Brooks S."/>
            <person name="Kostka J.E."/>
            <person name="Green S.J."/>
        </authorList>
    </citation>
    <scope>NUCLEOTIDE SEQUENCE [LARGE SCALE GENOMIC DNA]</scope>
    <source>
        <strain evidence="1 2">1NES1</strain>
    </source>
</reference>
<dbReference type="OrthoDB" id="9804721at2"/>
<keyword evidence="2" id="KW-1185">Reference proteome</keyword>
<name>N0B3X5_9HYPH</name>
<dbReference type="CDD" id="cd00293">
    <property type="entry name" value="USP-like"/>
    <property type="match status" value="1"/>
</dbReference>
<dbReference type="AlphaFoldDB" id="N0B3X5"/>
<dbReference type="EMBL" id="CP005587">
    <property type="protein sequence ID" value="AGK56897.1"/>
    <property type="molecule type" value="Genomic_DNA"/>
</dbReference>
<dbReference type="HOGENOM" id="CLU_049301_5_0_5"/>
<evidence type="ECO:0000313" key="2">
    <source>
        <dbReference type="Proteomes" id="UP000005952"/>
    </source>
</evidence>
<dbReference type="eggNOG" id="COG0589">
    <property type="taxonomic scope" value="Bacteria"/>
</dbReference>